<dbReference type="InterPro" id="IPR013783">
    <property type="entry name" value="Ig-like_fold"/>
</dbReference>
<organism evidence="3 4">
    <name type="scientific">Cyprinus carpio</name>
    <name type="common">Common carp</name>
    <dbReference type="NCBI Taxonomy" id="7962"/>
    <lineage>
        <taxon>Eukaryota</taxon>
        <taxon>Metazoa</taxon>
        <taxon>Chordata</taxon>
        <taxon>Craniata</taxon>
        <taxon>Vertebrata</taxon>
        <taxon>Euteleostomi</taxon>
        <taxon>Actinopterygii</taxon>
        <taxon>Neopterygii</taxon>
        <taxon>Teleostei</taxon>
        <taxon>Ostariophysi</taxon>
        <taxon>Cypriniformes</taxon>
        <taxon>Cyprinidae</taxon>
        <taxon>Cyprininae</taxon>
        <taxon>Cyprinus</taxon>
    </lineage>
</organism>
<dbReference type="PANTHER" id="PTHR21063:SF4">
    <property type="entry name" value="CD48 ANTIGEN-RELATED"/>
    <property type="match status" value="1"/>
</dbReference>
<dbReference type="InterPro" id="IPR007110">
    <property type="entry name" value="Ig-like_dom"/>
</dbReference>
<evidence type="ECO:0000259" key="2">
    <source>
        <dbReference type="PROSITE" id="PS50835"/>
    </source>
</evidence>
<dbReference type="Proteomes" id="UP000694700">
    <property type="component" value="Unplaced"/>
</dbReference>
<dbReference type="InterPro" id="IPR013106">
    <property type="entry name" value="Ig_V-set"/>
</dbReference>
<sequence>MRSKYPSKEKTFHVSFILQSWSTRGNMNSSMFPRLVFLSLSLLILTNGVFGVETEDVSVMEGDSVTLHTRVVKQKDDLIVWYYGPENTLVAQINGKASKTMIADRVIDRVQVDNQTGSLNFTNIRSTDSGLYNLKISSNNRVSYKIFIVTVYDHLPVPVIISNSSQCSSSSESSSVSKCSLLCSVVNVSHVTLSWFKGNSLISSISVSDLSISLSLPLEVEHQDKNTYSCVLNNNISNQTKHLDISQLCQPCTGSSFETTDFPVFLIPVLFSVIVIVLVIVLGVVIYFRKKRGGYKKGRSYENCLFFMSFCYLPMIEKRKHHYVSFCISANLMQFGYTETITEALTDKESKHKIQEDV</sequence>
<accession>A0A8C1VDH4</accession>
<feature type="domain" description="Ig-like" evidence="2">
    <location>
        <begin position="158"/>
        <end position="246"/>
    </location>
</feature>
<dbReference type="AlphaFoldDB" id="A0A8C1VDH4"/>
<dbReference type="Ensembl" id="ENSCCRT00015051916.1">
    <property type="protein sequence ID" value="ENSCCRP00015050237.1"/>
    <property type="gene ID" value="ENSCCRG00015020728.1"/>
</dbReference>
<name>A0A8C1VDH4_CYPCA</name>
<dbReference type="Pfam" id="PF07686">
    <property type="entry name" value="V-set"/>
    <property type="match status" value="1"/>
</dbReference>
<dbReference type="InterPro" id="IPR036179">
    <property type="entry name" value="Ig-like_dom_sf"/>
</dbReference>
<keyword evidence="1" id="KW-1133">Transmembrane helix</keyword>
<evidence type="ECO:0000313" key="4">
    <source>
        <dbReference type="Proteomes" id="UP000694700"/>
    </source>
</evidence>
<dbReference type="InterPro" id="IPR003599">
    <property type="entry name" value="Ig_sub"/>
</dbReference>
<evidence type="ECO:0000313" key="3">
    <source>
        <dbReference type="Ensembl" id="ENSCCRP00015050237.1"/>
    </source>
</evidence>
<reference evidence="3" key="1">
    <citation type="submission" date="2025-08" db="UniProtKB">
        <authorList>
            <consortium name="Ensembl"/>
        </authorList>
    </citation>
    <scope>IDENTIFICATION</scope>
</reference>
<dbReference type="PANTHER" id="PTHR21063">
    <property type="entry name" value="LFA-3"/>
    <property type="match status" value="1"/>
</dbReference>
<proteinExistence type="predicted"/>
<protein>
    <recommendedName>
        <fullName evidence="2">Ig-like domain-containing protein</fullName>
    </recommendedName>
</protein>
<dbReference type="SUPFAM" id="SSF48726">
    <property type="entry name" value="Immunoglobulin"/>
    <property type="match status" value="2"/>
</dbReference>
<evidence type="ECO:0000256" key="1">
    <source>
        <dbReference type="SAM" id="Phobius"/>
    </source>
</evidence>
<keyword evidence="1" id="KW-0472">Membrane</keyword>
<dbReference type="PROSITE" id="PS50835">
    <property type="entry name" value="IG_LIKE"/>
    <property type="match status" value="1"/>
</dbReference>
<keyword evidence="1" id="KW-0812">Transmembrane</keyword>
<dbReference type="SMART" id="SM00409">
    <property type="entry name" value="IG"/>
    <property type="match status" value="1"/>
</dbReference>
<feature type="transmembrane region" description="Helical" evidence="1">
    <location>
        <begin position="265"/>
        <end position="288"/>
    </location>
</feature>
<dbReference type="Gene3D" id="2.60.40.10">
    <property type="entry name" value="Immunoglobulins"/>
    <property type="match status" value="2"/>
</dbReference>